<dbReference type="GO" id="GO:0045944">
    <property type="term" value="P:positive regulation of transcription by RNA polymerase II"/>
    <property type="evidence" value="ECO:0007669"/>
    <property type="project" value="TreeGrafter"/>
</dbReference>
<keyword evidence="2" id="KW-0539">Nucleus</keyword>
<dbReference type="SMART" id="SM00066">
    <property type="entry name" value="GAL4"/>
    <property type="match status" value="1"/>
</dbReference>
<dbReference type="PROSITE" id="PS50048">
    <property type="entry name" value="ZN2_CY6_FUNGAL_2"/>
    <property type="match status" value="1"/>
</dbReference>
<dbReference type="GO" id="GO:0000976">
    <property type="term" value="F:transcription cis-regulatory region binding"/>
    <property type="evidence" value="ECO:0007669"/>
    <property type="project" value="TreeGrafter"/>
</dbReference>
<evidence type="ECO:0000313" key="6">
    <source>
        <dbReference type="Proteomes" id="UP000696280"/>
    </source>
</evidence>
<dbReference type="CDD" id="cd00067">
    <property type="entry name" value="GAL4"/>
    <property type="match status" value="1"/>
</dbReference>
<dbReference type="Proteomes" id="UP000696280">
    <property type="component" value="Unassembled WGS sequence"/>
</dbReference>
<dbReference type="SUPFAM" id="SSF57701">
    <property type="entry name" value="Zn2/Cys6 DNA-binding domain"/>
    <property type="match status" value="1"/>
</dbReference>
<dbReference type="EMBL" id="CAJVRL010000014">
    <property type="protein sequence ID" value="CAG8949472.1"/>
    <property type="molecule type" value="Genomic_DNA"/>
</dbReference>
<evidence type="ECO:0000256" key="1">
    <source>
        <dbReference type="ARBA" id="ARBA00004123"/>
    </source>
</evidence>
<feature type="region of interest" description="Disordered" evidence="3">
    <location>
        <begin position="1"/>
        <end position="27"/>
    </location>
</feature>
<gene>
    <name evidence="5" type="ORF">HYFRA_00007702</name>
</gene>
<evidence type="ECO:0000313" key="5">
    <source>
        <dbReference type="EMBL" id="CAG8949472.1"/>
    </source>
</evidence>
<evidence type="ECO:0000259" key="4">
    <source>
        <dbReference type="PROSITE" id="PS50048"/>
    </source>
</evidence>
<protein>
    <recommendedName>
        <fullName evidence="4">Zn(2)-C6 fungal-type domain-containing protein</fullName>
    </recommendedName>
</protein>
<evidence type="ECO:0000256" key="3">
    <source>
        <dbReference type="SAM" id="MobiDB-lite"/>
    </source>
</evidence>
<dbReference type="InterPro" id="IPR001138">
    <property type="entry name" value="Zn2Cys6_DnaBD"/>
</dbReference>
<dbReference type="PROSITE" id="PS00463">
    <property type="entry name" value="ZN2_CY6_FUNGAL_1"/>
    <property type="match status" value="1"/>
</dbReference>
<sequence>MASEAREEASPVGEQGKPKKKIRRVRTGCRTCRNRRKKCDENKPGCDNCRKISAICPGLPKKQTWERTPAGVKALASKGASSNRTPPRIQPILQHPSPASSFDFSDLGSEWDMLPYSPVNNMVVLDTCAPQYCQSYNHESYIPYQLPCLIAGIETDLHKELYLHFTEVTSRLLATTTTDTNLFMEIVISLALSSRTVMVALLSLAGSHLLRIIHPGNRQDVVLETRRLHKEAIETQYTSMAILKNMQLNSDARLLHYQESFFTTFLLLCLYESCQGSEINLSLEYLDRAREILIIGSQLETVQDDGHETYLTSINPILLDFFLYHDSLAIVTSPNRISPKPRIRGLAMSPMGSYTTDLLEEFGGFAFEISSLYARSVSSIGSSVATVSSLALNIEQNLNNWRPKVPFEYSQIAELYRVALFLWLKSIVTASQFQDSATLALISEGISLVTEAINNNEGVLSHLLFPLFVLGAVSASETDRLRITTQFQRVRAWSSFGNIDVTESVVRRMWQDDDRGLPRSWDWVRQLEARNMSLLVS</sequence>
<dbReference type="Pfam" id="PF00172">
    <property type="entry name" value="Zn_clus"/>
    <property type="match status" value="1"/>
</dbReference>
<dbReference type="InterPro" id="IPR021858">
    <property type="entry name" value="Fun_TF"/>
</dbReference>
<organism evidence="5 6">
    <name type="scientific">Hymenoscyphus fraxineus</name>
    <dbReference type="NCBI Taxonomy" id="746836"/>
    <lineage>
        <taxon>Eukaryota</taxon>
        <taxon>Fungi</taxon>
        <taxon>Dikarya</taxon>
        <taxon>Ascomycota</taxon>
        <taxon>Pezizomycotina</taxon>
        <taxon>Leotiomycetes</taxon>
        <taxon>Helotiales</taxon>
        <taxon>Helotiaceae</taxon>
        <taxon>Hymenoscyphus</taxon>
    </lineage>
</organism>
<dbReference type="GO" id="GO:0005634">
    <property type="term" value="C:nucleus"/>
    <property type="evidence" value="ECO:0007669"/>
    <property type="project" value="UniProtKB-SubCell"/>
</dbReference>
<comment type="subcellular location">
    <subcellularLocation>
        <location evidence="1">Nucleus</location>
    </subcellularLocation>
</comment>
<dbReference type="Gene3D" id="4.10.240.10">
    <property type="entry name" value="Zn(2)-C6 fungal-type DNA-binding domain"/>
    <property type="match status" value="1"/>
</dbReference>
<feature type="compositionally biased region" description="Basic residues" evidence="3">
    <location>
        <begin position="18"/>
        <end position="27"/>
    </location>
</feature>
<feature type="domain" description="Zn(2)-C6 fungal-type" evidence="4">
    <location>
        <begin position="28"/>
        <end position="56"/>
    </location>
</feature>
<accession>A0A9N9KNZ8</accession>
<name>A0A9N9KNZ8_9HELO</name>
<dbReference type="PANTHER" id="PTHR37534:SF38">
    <property type="entry name" value="ZN(2)-C6 FUNGAL-TYPE DOMAIN-CONTAINING PROTEIN"/>
    <property type="match status" value="1"/>
</dbReference>
<dbReference type="PANTHER" id="PTHR37534">
    <property type="entry name" value="TRANSCRIPTIONAL ACTIVATOR PROTEIN UGA3"/>
    <property type="match status" value="1"/>
</dbReference>
<proteinExistence type="predicted"/>
<comment type="caution">
    <text evidence="5">The sequence shown here is derived from an EMBL/GenBank/DDBJ whole genome shotgun (WGS) entry which is preliminary data.</text>
</comment>
<keyword evidence="6" id="KW-1185">Reference proteome</keyword>
<dbReference type="AlphaFoldDB" id="A0A9N9KNZ8"/>
<dbReference type="OrthoDB" id="434972at2759"/>
<dbReference type="GO" id="GO:0008270">
    <property type="term" value="F:zinc ion binding"/>
    <property type="evidence" value="ECO:0007669"/>
    <property type="project" value="InterPro"/>
</dbReference>
<dbReference type="InterPro" id="IPR036864">
    <property type="entry name" value="Zn2-C6_fun-type_DNA-bd_sf"/>
</dbReference>
<dbReference type="Pfam" id="PF11951">
    <property type="entry name" value="Fungal_trans_2"/>
    <property type="match status" value="1"/>
</dbReference>
<reference evidence="5" key="1">
    <citation type="submission" date="2021-07" db="EMBL/GenBank/DDBJ databases">
        <authorList>
            <person name="Durling M."/>
        </authorList>
    </citation>
    <scope>NUCLEOTIDE SEQUENCE</scope>
</reference>
<dbReference type="GO" id="GO:0000981">
    <property type="term" value="F:DNA-binding transcription factor activity, RNA polymerase II-specific"/>
    <property type="evidence" value="ECO:0007669"/>
    <property type="project" value="InterPro"/>
</dbReference>
<evidence type="ECO:0000256" key="2">
    <source>
        <dbReference type="ARBA" id="ARBA00023242"/>
    </source>
</evidence>